<evidence type="ECO:0000256" key="1">
    <source>
        <dbReference type="SAM" id="MobiDB-lite"/>
    </source>
</evidence>
<sequence>MWKEEQVLSVLGREMLPGVARLFSNNLASKRWNNMGKSGLNAKKKLDTSAMKSTTSWDSSKDTGRHTTLHYANLNQMARVWIKIVYSVFLLAKHTSDVTRERVVLVYMLMKAEVIEEEQLDMTVARAPYLICNMVDFMRTKGLNMSHRSVLLAQERQARDDSWLARMFGMTELQLWMGDARLLMMRWRIWRRYVRRFREPLDDDEATADEGMDEEDDDDDANALMRKRKASEDV</sequence>
<evidence type="ECO:0000313" key="3">
    <source>
        <dbReference type="Proteomes" id="UP000824120"/>
    </source>
</evidence>
<comment type="caution">
    <text evidence="2">The sequence shown here is derived from an EMBL/GenBank/DDBJ whole genome shotgun (WGS) entry which is preliminary data.</text>
</comment>
<keyword evidence="3" id="KW-1185">Reference proteome</keyword>
<name>A0A9J6B5B3_SOLCO</name>
<feature type="compositionally biased region" description="Acidic residues" evidence="1">
    <location>
        <begin position="204"/>
        <end position="221"/>
    </location>
</feature>
<dbReference type="AlphaFoldDB" id="A0A9J6B5B3"/>
<accession>A0A9J6B5B3</accession>
<evidence type="ECO:0000313" key="2">
    <source>
        <dbReference type="EMBL" id="KAG5631803.1"/>
    </source>
</evidence>
<dbReference type="Proteomes" id="UP000824120">
    <property type="component" value="Chromosome 1"/>
</dbReference>
<feature type="region of interest" description="Disordered" evidence="1">
    <location>
        <begin position="204"/>
        <end position="234"/>
    </location>
</feature>
<proteinExistence type="predicted"/>
<gene>
    <name evidence="2" type="ORF">H5410_003520</name>
</gene>
<feature type="compositionally biased region" description="Basic residues" evidence="1">
    <location>
        <begin position="225"/>
        <end position="234"/>
    </location>
</feature>
<dbReference type="EMBL" id="JACXVP010000001">
    <property type="protein sequence ID" value="KAG5631803.1"/>
    <property type="molecule type" value="Genomic_DNA"/>
</dbReference>
<protein>
    <submittedName>
        <fullName evidence="2">Uncharacterized protein</fullName>
    </submittedName>
</protein>
<organism evidence="2 3">
    <name type="scientific">Solanum commersonii</name>
    <name type="common">Commerson's wild potato</name>
    <name type="synonym">Commerson's nightshade</name>
    <dbReference type="NCBI Taxonomy" id="4109"/>
    <lineage>
        <taxon>Eukaryota</taxon>
        <taxon>Viridiplantae</taxon>
        <taxon>Streptophyta</taxon>
        <taxon>Embryophyta</taxon>
        <taxon>Tracheophyta</taxon>
        <taxon>Spermatophyta</taxon>
        <taxon>Magnoliopsida</taxon>
        <taxon>eudicotyledons</taxon>
        <taxon>Gunneridae</taxon>
        <taxon>Pentapetalae</taxon>
        <taxon>asterids</taxon>
        <taxon>lamiids</taxon>
        <taxon>Solanales</taxon>
        <taxon>Solanaceae</taxon>
        <taxon>Solanoideae</taxon>
        <taxon>Solaneae</taxon>
        <taxon>Solanum</taxon>
    </lineage>
</organism>
<reference evidence="2 3" key="1">
    <citation type="submission" date="2020-09" db="EMBL/GenBank/DDBJ databases">
        <title>De no assembly of potato wild relative species, Solanum commersonii.</title>
        <authorList>
            <person name="Cho K."/>
        </authorList>
    </citation>
    <scope>NUCLEOTIDE SEQUENCE [LARGE SCALE GENOMIC DNA]</scope>
    <source>
        <strain evidence="2">LZ3.2</strain>
        <tissue evidence="2">Leaf</tissue>
    </source>
</reference>